<dbReference type="KEGG" id="mcg:GL4_2740"/>
<dbReference type="InterPro" id="IPR016181">
    <property type="entry name" value="Acyl_CoA_acyltransferase"/>
</dbReference>
<feature type="domain" description="N-acetyltransferase" evidence="1">
    <location>
        <begin position="4"/>
        <end position="146"/>
    </location>
</feature>
<dbReference type="GO" id="GO:0016747">
    <property type="term" value="F:acyltransferase activity, transferring groups other than amino-acyl groups"/>
    <property type="evidence" value="ECO:0007669"/>
    <property type="project" value="InterPro"/>
</dbReference>
<sequence>MMTFEICPETPADIPAINALSATAFGPGRFARSAYRVREGVAPVSELSLTARHDGRIVGGVRFTAIRVGEQDGGLLLGPLVVDPSLAGKGCGKALLEEGLKRSRAAGFGFVLLVGDMPYYGRFGFKPSAYGAITLPGPVDPARLLGVELVEGALEGVAGQVRAYAA</sequence>
<dbReference type="EMBL" id="AP014648">
    <property type="protein sequence ID" value="BAQ18174.1"/>
    <property type="molecule type" value="Genomic_DNA"/>
</dbReference>
<protein>
    <submittedName>
        <fullName evidence="2">GCN5-related N-acetyltransferase</fullName>
    </submittedName>
</protein>
<dbReference type="Gene3D" id="3.40.630.30">
    <property type="match status" value="1"/>
</dbReference>
<dbReference type="CDD" id="cd04301">
    <property type="entry name" value="NAT_SF"/>
    <property type="match status" value="1"/>
</dbReference>
<gene>
    <name evidence="2" type="ORF">GL4_2740</name>
</gene>
<dbReference type="OrthoDB" id="9815099at2"/>
<dbReference type="AlphaFoldDB" id="A0A0A8K854"/>
<evidence type="ECO:0000313" key="3">
    <source>
        <dbReference type="Proteomes" id="UP000031643"/>
    </source>
</evidence>
<evidence type="ECO:0000259" key="1">
    <source>
        <dbReference type="PROSITE" id="PS51186"/>
    </source>
</evidence>
<proteinExistence type="predicted"/>
<keyword evidence="3" id="KW-1185">Reference proteome</keyword>
<dbReference type="SUPFAM" id="SSF55729">
    <property type="entry name" value="Acyl-CoA N-acyltransferases (Nat)"/>
    <property type="match status" value="1"/>
</dbReference>
<dbReference type="InterPro" id="IPR000182">
    <property type="entry name" value="GNAT_dom"/>
</dbReference>
<dbReference type="RefSeq" id="WP_156137600.1">
    <property type="nucleotide sequence ID" value="NZ_AP014648.1"/>
</dbReference>
<evidence type="ECO:0000313" key="2">
    <source>
        <dbReference type="EMBL" id="BAQ18174.1"/>
    </source>
</evidence>
<dbReference type="PROSITE" id="PS51186">
    <property type="entry name" value="GNAT"/>
    <property type="match status" value="1"/>
</dbReference>
<reference evidence="2 3" key="1">
    <citation type="submission" date="2014-09" db="EMBL/GenBank/DDBJ databases">
        <title>Genome sequencing of Methyloceanibacter caenitepidi Gela4.</title>
        <authorList>
            <person name="Takeuchi M."/>
            <person name="Susumu S."/>
            <person name="Kamagata Y."/>
            <person name="Oshima K."/>
            <person name="Hattori M."/>
            <person name="Iwasaki W."/>
        </authorList>
    </citation>
    <scope>NUCLEOTIDE SEQUENCE [LARGE SCALE GENOMIC DNA]</scope>
    <source>
        <strain evidence="2 3">Gela4</strain>
    </source>
</reference>
<name>A0A0A8K854_9HYPH</name>
<dbReference type="Proteomes" id="UP000031643">
    <property type="component" value="Chromosome"/>
</dbReference>
<organism evidence="2 3">
    <name type="scientific">Methyloceanibacter caenitepidi</name>
    <dbReference type="NCBI Taxonomy" id="1384459"/>
    <lineage>
        <taxon>Bacteria</taxon>
        <taxon>Pseudomonadati</taxon>
        <taxon>Pseudomonadota</taxon>
        <taxon>Alphaproteobacteria</taxon>
        <taxon>Hyphomicrobiales</taxon>
        <taxon>Hyphomicrobiaceae</taxon>
        <taxon>Methyloceanibacter</taxon>
    </lineage>
</organism>
<dbReference type="HOGENOM" id="CLU_081840_0_2_5"/>
<dbReference type="Pfam" id="PF00583">
    <property type="entry name" value="Acetyltransf_1"/>
    <property type="match status" value="1"/>
</dbReference>
<keyword evidence="2" id="KW-0808">Transferase</keyword>
<accession>A0A0A8K854</accession>